<evidence type="ECO:0000313" key="2">
    <source>
        <dbReference type="Proteomes" id="UP000283993"/>
    </source>
</evidence>
<evidence type="ECO:0000313" key="1">
    <source>
        <dbReference type="EMBL" id="ROO26509.1"/>
    </source>
</evidence>
<keyword evidence="2" id="KW-1185">Reference proteome</keyword>
<name>A0A423PLR1_9GAMM</name>
<organism evidence="1 2">
    <name type="scientific">Salinisphaera orenii MK-B5</name>
    <dbReference type="NCBI Taxonomy" id="856730"/>
    <lineage>
        <taxon>Bacteria</taxon>
        <taxon>Pseudomonadati</taxon>
        <taxon>Pseudomonadota</taxon>
        <taxon>Gammaproteobacteria</taxon>
        <taxon>Salinisphaerales</taxon>
        <taxon>Salinisphaeraceae</taxon>
        <taxon>Salinisphaera</taxon>
    </lineage>
</organism>
<comment type="caution">
    <text evidence="1">The sequence shown here is derived from an EMBL/GenBank/DDBJ whole genome shotgun (WGS) entry which is preliminary data.</text>
</comment>
<sequence length="43" mass="4622">MVNIKLLAFQIVENGVAAAHKVVEFFAGRELPLPAKSLTSQLA</sequence>
<proteinExistence type="predicted"/>
<accession>A0A423PLR1</accession>
<dbReference type="EMBL" id="AYKH01000020">
    <property type="protein sequence ID" value="ROO26509.1"/>
    <property type="molecule type" value="Genomic_DNA"/>
</dbReference>
<gene>
    <name evidence="1" type="ORF">SAOR_10190</name>
</gene>
<reference evidence="1 2" key="1">
    <citation type="submission" date="2013-10" db="EMBL/GenBank/DDBJ databases">
        <title>Salinisphaera orenii MK-B5 Genome Sequencing.</title>
        <authorList>
            <person name="Lai Q."/>
            <person name="Li C."/>
            <person name="Shao Z."/>
        </authorList>
    </citation>
    <scope>NUCLEOTIDE SEQUENCE [LARGE SCALE GENOMIC DNA]</scope>
    <source>
        <strain evidence="1 2">MK-B5</strain>
    </source>
</reference>
<dbReference type="Proteomes" id="UP000283993">
    <property type="component" value="Unassembled WGS sequence"/>
</dbReference>
<dbReference type="AlphaFoldDB" id="A0A423PLR1"/>
<protein>
    <submittedName>
        <fullName evidence="1">Uncharacterized protein</fullName>
    </submittedName>
</protein>